<organism evidence="5 6">
    <name type="scientific">Microbacterium koreense</name>
    <dbReference type="NCBI Taxonomy" id="323761"/>
    <lineage>
        <taxon>Bacteria</taxon>
        <taxon>Bacillati</taxon>
        <taxon>Actinomycetota</taxon>
        <taxon>Actinomycetes</taxon>
        <taxon>Micrococcales</taxon>
        <taxon>Microbacteriaceae</taxon>
        <taxon>Microbacterium</taxon>
    </lineage>
</organism>
<dbReference type="RefSeq" id="WP_378752799.1">
    <property type="nucleotide sequence ID" value="NZ_JBHSSV010000011.1"/>
</dbReference>
<sequence length="351" mass="37159">MIDEPPVLTARRGQLGSITLNRPRSLNALTHEMVRAVVTALDEWRADDAVAVVTIDGAGERGLCAGGDVLSLYRDVTDGDGRNAAAFWRDEYRMNSMIARYPKPIVAIQDGIVLGGGMGISAHASHRVVTERSRLGFPEVAIGFVPDVGASWLLSRAGSTGTRLALTGESVGPADAIELGLADHLIDSADVAGLLRALEDEDPAAALARIETIPPRGVLGAESEANAAFTATSVREIVSALHEVGAGHLADVIDTKSPLAVAVARESLARAVNHRTLEEALETEFRVSVHALRAHDFAEGVRAQLVDKDKAPRWSPPSHHDVTPATVSAFFDVVPANTTPLVLPQPPKDFA</sequence>
<proteinExistence type="predicted"/>
<gene>
    <name evidence="5" type="ORF">ACFQZV_08685</name>
</gene>
<accession>A0ABW2ZRV7</accession>
<keyword evidence="6" id="KW-1185">Reference proteome</keyword>
<dbReference type="EC" id="3.1.2.4" evidence="2"/>
<dbReference type="Pfam" id="PF16113">
    <property type="entry name" value="ECH_2"/>
    <property type="match status" value="1"/>
</dbReference>
<evidence type="ECO:0000313" key="6">
    <source>
        <dbReference type="Proteomes" id="UP001597042"/>
    </source>
</evidence>
<dbReference type="SUPFAM" id="SSF52096">
    <property type="entry name" value="ClpP/crotonase"/>
    <property type="match status" value="1"/>
</dbReference>
<name>A0ABW2ZRV7_9MICO</name>
<comment type="caution">
    <text evidence="5">The sequence shown here is derived from an EMBL/GenBank/DDBJ whole genome shotgun (WGS) entry which is preliminary data.</text>
</comment>
<evidence type="ECO:0000256" key="1">
    <source>
        <dbReference type="ARBA" id="ARBA00001709"/>
    </source>
</evidence>
<dbReference type="PANTHER" id="PTHR43176">
    <property type="entry name" value="3-HYDROXYISOBUTYRYL-COA HYDROLASE-RELATED"/>
    <property type="match status" value="1"/>
</dbReference>
<dbReference type="EMBL" id="JBHTIM010000001">
    <property type="protein sequence ID" value="MFD0781374.1"/>
    <property type="molecule type" value="Genomic_DNA"/>
</dbReference>
<dbReference type="GO" id="GO:0016787">
    <property type="term" value="F:hydrolase activity"/>
    <property type="evidence" value="ECO:0007669"/>
    <property type="project" value="UniProtKB-KW"/>
</dbReference>
<feature type="domain" description="Enoyl-CoA hydratase/isomerase" evidence="4">
    <location>
        <begin position="16"/>
        <end position="331"/>
    </location>
</feature>
<protein>
    <recommendedName>
        <fullName evidence="2">3-hydroxyisobutyryl-CoA hydrolase</fullName>
        <ecNumber evidence="2">3.1.2.4</ecNumber>
    </recommendedName>
</protein>
<evidence type="ECO:0000256" key="2">
    <source>
        <dbReference type="ARBA" id="ARBA00011915"/>
    </source>
</evidence>
<dbReference type="CDD" id="cd06558">
    <property type="entry name" value="crotonase-like"/>
    <property type="match status" value="1"/>
</dbReference>
<dbReference type="PANTHER" id="PTHR43176:SF3">
    <property type="entry name" value="3-HYDROXYISOBUTYRYL-COA HYDROLASE, MITOCHONDRIAL"/>
    <property type="match status" value="1"/>
</dbReference>
<keyword evidence="3 5" id="KW-0378">Hydrolase</keyword>
<evidence type="ECO:0000259" key="4">
    <source>
        <dbReference type="Pfam" id="PF16113"/>
    </source>
</evidence>
<dbReference type="InterPro" id="IPR032259">
    <property type="entry name" value="HIBYL-CoA-H"/>
</dbReference>
<evidence type="ECO:0000256" key="3">
    <source>
        <dbReference type="ARBA" id="ARBA00022801"/>
    </source>
</evidence>
<comment type="catalytic activity">
    <reaction evidence="1">
        <text>3-hydroxy-2-methylpropanoyl-CoA + H2O = 3-hydroxy-2-methylpropanoate + CoA + H(+)</text>
        <dbReference type="Rhea" id="RHEA:20888"/>
        <dbReference type="ChEBI" id="CHEBI:11805"/>
        <dbReference type="ChEBI" id="CHEBI:15377"/>
        <dbReference type="ChEBI" id="CHEBI:15378"/>
        <dbReference type="ChEBI" id="CHEBI:57287"/>
        <dbReference type="ChEBI" id="CHEBI:57340"/>
        <dbReference type="EC" id="3.1.2.4"/>
    </reaction>
</comment>
<dbReference type="InterPro" id="IPR045004">
    <property type="entry name" value="ECH_dom"/>
</dbReference>
<dbReference type="Proteomes" id="UP001597042">
    <property type="component" value="Unassembled WGS sequence"/>
</dbReference>
<dbReference type="InterPro" id="IPR029045">
    <property type="entry name" value="ClpP/crotonase-like_dom_sf"/>
</dbReference>
<dbReference type="NCBIfam" id="NF004127">
    <property type="entry name" value="PRK05617.1"/>
    <property type="match status" value="1"/>
</dbReference>
<dbReference type="Gene3D" id="3.90.226.10">
    <property type="entry name" value="2-enoyl-CoA Hydratase, Chain A, domain 1"/>
    <property type="match status" value="1"/>
</dbReference>
<reference evidence="6" key="1">
    <citation type="journal article" date="2019" name="Int. J. Syst. Evol. Microbiol.">
        <title>The Global Catalogue of Microorganisms (GCM) 10K type strain sequencing project: providing services to taxonomists for standard genome sequencing and annotation.</title>
        <authorList>
            <consortium name="The Broad Institute Genomics Platform"/>
            <consortium name="The Broad Institute Genome Sequencing Center for Infectious Disease"/>
            <person name="Wu L."/>
            <person name="Ma J."/>
        </authorList>
    </citation>
    <scope>NUCLEOTIDE SEQUENCE [LARGE SCALE GENOMIC DNA]</scope>
    <source>
        <strain evidence="6">CCUG 50754</strain>
    </source>
</reference>
<evidence type="ECO:0000313" key="5">
    <source>
        <dbReference type="EMBL" id="MFD0781374.1"/>
    </source>
</evidence>